<dbReference type="RefSeq" id="WP_149545414.1">
    <property type="nucleotide sequence ID" value="NZ_VTPS01000010.1"/>
</dbReference>
<dbReference type="InterPro" id="IPR012337">
    <property type="entry name" value="RNaseH-like_sf"/>
</dbReference>
<evidence type="ECO:0000313" key="3">
    <source>
        <dbReference type="Proteomes" id="UP000322976"/>
    </source>
</evidence>
<dbReference type="Pfam" id="PF01609">
    <property type="entry name" value="DDE_Tnp_1"/>
    <property type="match status" value="1"/>
</dbReference>
<keyword evidence="3" id="KW-1185">Reference proteome</keyword>
<proteinExistence type="predicted"/>
<organism evidence="2 3">
    <name type="scientific">Calorimonas adulescens</name>
    <dbReference type="NCBI Taxonomy" id="2606906"/>
    <lineage>
        <taxon>Bacteria</taxon>
        <taxon>Bacillati</taxon>
        <taxon>Bacillota</taxon>
        <taxon>Clostridia</taxon>
        <taxon>Thermoanaerobacterales</taxon>
        <taxon>Thermoanaerobacteraceae</taxon>
        <taxon>Calorimonas</taxon>
    </lineage>
</organism>
<dbReference type="InterPro" id="IPR002559">
    <property type="entry name" value="Transposase_11"/>
</dbReference>
<dbReference type="EMBL" id="VTPS01000010">
    <property type="protein sequence ID" value="TZE81889.1"/>
    <property type="molecule type" value="Genomic_DNA"/>
</dbReference>
<sequence>MSLTNRITEKSSIYQYLFTLKFSLYFTKPVLKHIVEFITAAVQKSYSGTVTDIVLLSFTNCHRATFGKFLSQGVWNIEYAWRAIRREVIRIIYKYSQTSDSPIFVIFDDTIAEKTMPSSQAKYPIQEAGFHQSHLKGKQVWGHQLLAMMLSCGNKVLPYYIERYIKGGKSKVQRICEMVDTLPSPKGPAYGLCDSWFTNEKVINTHFKKGYHLIGALKTNRIIYPKGIRIQVKDFAQYIEKDDVHPVTVNGSKYLVYRYEEALNGVDNAVVLLCWHESAFKKANSLHAFLCTDTELDTQIILEYYSKHWPIEIFFRQTKNNLGLNTYQVRSTKSIDRVLLLIALTYLYCTTGTGSYYQFSNGLKSVRKETQREHVLWIYQSAKDNVPIDVIFEQMNIA</sequence>
<reference evidence="2 3" key="1">
    <citation type="submission" date="2019-08" db="EMBL/GenBank/DDBJ databases">
        <title>Calorimonas adulescens gen. nov., sp. nov., an anaerobic thermophilic bacterium from Sakhalin hot spring.</title>
        <authorList>
            <person name="Khomyakova M.A."/>
            <person name="Merkel A.Y."/>
            <person name="Novikov A."/>
            <person name="Bonch-Osmolovskaya E.A."/>
            <person name="Slobodkin A.I."/>
        </authorList>
    </citation>
    <scope>NUCLEOTIDE SEQUENCE [LARGE SCALE GENOMIC DNA]</scope>
    <source>
        <strain evidence="2 3">A05MB</strain>
    </source>
</reference>
<gene>
    <name evidence="2" type="ORF">FWJ32_07915</name>
</gene>
<dbReference type="GO" id="GO:0003677">
    <property type="term" value="F:DNA binding"/>
    <property type="evidence" value="ECO:0007669"/>
    <property type="project" value="InterPro"/>
</dbReference>
<dbReference type="AlphaFoldDB" id="A0A5D8QCQ2"/>
<evidence type="ECO:0000313" key="2">
    <source>
        <dbReference type="EMBL" id="TZE81889.1"/>
    </source>
</evidence>
<name>A0A5D8QCQ2_9THEO</name>
<feature type="domain" description="Transposase IS4-like" evidence="1">
    <location>
        <begin position="144"/>
        <end position="347"/>
    </location>
</feature>
<comment type="caution">
    <text evidence="2">The sequence shown here is derived from an EMBL/GenBank/DDBJ whole genome shotgun (WGS) entry which is preliminary data.</text>
</comment>
<dbReference type="SUPFAM" id="SSF53098">
    <property type="entry name" value="Ribonuclease H-like"/>
    <property type="match status" value="1"/>
</dbReference>
<accession>A0A5D8QCQ2</accession>
<protein>
    <submittedName>
        <fullName evidence="2">Transposase</fullName>
    </submittedName>
</protein>
<evidence type="ECO:0000259" key="1">
    <source>
        <dbReference type="Pfam" id="PF01609"/>
    </source>
</evidence>
<dbReference type="Proteomes" id="UP000322976">
    <property type="component" value="Unassembled WGS sequence"/>
</dbReference>
<dbReference type="GO" id="GO:0006313">
    <property type="term" value="P:DNA transposition"/>
    <property type="evidence" value="ECO:0007669"/>
    <property type="project" value="InterPro"/>
</dbReference>
<dbReference type="GO" id="GO:0004803">
    <property type="term" value="F:transposase activity"/>
    <property type="evidence" value="ECO:0007669"/>
    <property type="project" value="InterPro"/>
</dbReference>